<dbReference type="EMBL" id="CP115543">
    <property type="protein sequence ID" value="WNH49173.1"/>
    <property type="molecule type" value="Genomic_DNA"/>
</dbReference>
<keyword evidence="2" id="KW-1133">Transmembrane helix</keyword>
<dbReference type="Proteomes" id="UP001305421">
    <property type="component" value="Chromosome"/>
</dbReference>
<evidence type="ECO:0008006" key="6">
    <source>
        <dbReference type="Google" id="ProtNLM"/>
    </source>
</evidence>
<proteinExistence type="predicted"/>
<evidence type="ECO:0000256" key="1">
    <source>
        <dbReference type="SAM" id="MobiDB-lite"/>
    </source>
</evidence>
<feature type="compositionally biased region" description="Basic and acidic residues" evidence="1">
    <location>
        <begin position="61"/>
        <end position="73"/>
    </location>
</feature>
<evidence type="ECO:0000313" key="4">
    <source>
        <dbReference type="EMBL" id="WNH49173.1"/>
    </source>
</evidence>
<organism evidence="4 5">
    <name type="scientific">Stenotrophomonas aracearum</name>
    <dbReference type="NCBI Taxonomy" id="3003272"/>
    <lineage>
        <taxon>Bacteria</taxon>
        <taxon>Pseudomonadati</taxon>
        <taxon>Pseudomonadota</taxon>
        <taxon>Gammaproteobacteria</taxon>
        <taxon>Lysobacterales</taxon>
        <taxon>Lysobacteraceae</taxon>
        <taxon>Stenotrophomonas</taxon>
    </lineage>
</organism>
<dbReference type="RefSeq" id="WP_311183650.1">
    <property type="nucleotide sequence ID" value="NZ_CP115543.1"/>
</dbReference>
<protein>
    <recommendedName>
        <fullName evidence="6">Transmembrane protein</fullName>
    </recommendedName>
</protein>
<evidence type="ECO:0000256" key="3">
    <source>
        <dbReference type="SAM" id="SignalP"/>
    </source>
</evidence>
<sequence>MKRFSILAAALTMVMASSPVAAQDSTEQSVSYGMVGSVLSVAVITAPIWLTVAGFEGSAKGSERRNKGKHEGGGKAGTKAGPLPPLTVEKVEQQPDGGCKVSLQNPEAPNDLAVVQWPAPADTAAPAVKQGDVLAFTPTETGSGWMVADAKGAALAFMPTTDAAASNLSERW</sequence>
<evidence type="ECO:0000313" key="5">
    <source>
        <dbReference type="Proteomes" id="UP001305421"/>
    </source>
</evidence>
<keyword evidence="2" id="KW-0812">Transmembrane</keyword>
<keyword evidence="3" id="KW-0732">Signal</keyword>
<feature type="region of interest" description="Disordered" evidence="1">
    <location>
        <begin position="59"/>
        <end position="97"/>
    </location>
</feature>
<name>A0ABY9YEN5_9GAMM</name>
<reference evidence="4 5" key="1">
    <citation type="submission" date="2022-12" db="EMBL/GenBank/DDBJ databases">
        <title>Two new species, Stenotrophomonas aracearum and Stenotrophomonas oahuensis, isolated from Anthurium (Araceae family) in Hawaii.</title>
        <authorList>
            <person name="Chunag S.C."/>
            <person name="Dobhal S."/>
            <person name="Alvarez A."/>
            <person name="Arif M."/>
        </authorList>
    </citation>
    <scope>NUCLEOTIDE SEQUENCE [LARGE SCALE GENOMIC DNA]</scope>
    <source>
        <strain evidence="4 5">A5588</strain>
    </source>
</reference>
<keyword evidence="2" id="KW-0472">Membrane</keyword>
<feature type="signal peptide" evidence="3">
    <location>
        <begin position="1"/>
        <end position="22"/>
    </location>
</feature>
<feature type="chain" id="PRO_5047195653" description="Transmembrane protein" evidence="3">
    <location>
        <begin position="23"/>
        <end position="172"/>
    </location>
</feature>
<keyword evidence="5" id="KW-1185">Reference proteome</keyword>
<evidence type="ECO:0000256" key="2">
    <source>
        <dbReference type="SAM" id="Phobius"/>
    </source>
</evidence>
<feature type="transmembrane region" description="Helical" evidence="2">
    <location>
        <begin position="32"/>
        <end position="55"/>
    </location>
</feature>
<gene>
    <name evidence="4" type="ORF">PDM28_02250</name>
</gene>
<accession>A0ABY9YEN5</accession>